<dbReference type="AlphaFoldDB" id="A0A7I8L4M3"/>
<feature type="region of interest" description="Disordered" evidence="1">
    <location>
        <begin position="42"/>
        <end position="61"/>
    </location>
</feature>
<evidence type="ECO:0000256" key="1">
    <source>
        <dbReference type="SAM" id="MobiDB-lite"/>
    </source>
</evidence>
<proteinExistence type="predicted"/>
<dbReference type="Proteomes" id="UP000663760">
    <property type="component" value="Chromosome 11"/>
</dbReference>
<reference evidence="2" key="1">
    <citation type="submission" date="2020-02" db="EMBL/GenBank/DDBJ databases">
        <authorList>
            <person name="Scholz U."/>
            <person name="Mascher M."/>
            <person name="Fiebig A."/>
        </authorList>
    </citation>
    <scope>NUCLEOTIDE SEQUENCE</scope>
</reference>
<feature type="region of interest" description="Disordered" evidence="1">
    <location>
        <begin position="1"/>
        <end position="26"/>
    </location>
</feature>
<gene>
    <name evidence="2" type="ORF">SI8410_11015558</name>
</gene>
<evidence type="ECO:0000313" key="3">
    <source>
        <dbReference type="Proteomes" id="UP000663760"/>
    </source>
</evidence>
<accession>A0A7I8L4M3</accession>
<keyword evidence="3" id="KW-1185">Reference proteome</keyword>
<feature type="compositionally biased region" description="Basic and acidic residues" evidence="1">
    <location>
        <begin position="1"/>
        <end position="13"/>
    </location>
</feature>
<name>A0A7I8L4M3_SPIIN</name>
<protein>
    <submittedName>
        <fullName evidence="2">Uncharacterized protein</fullName>
    </submittedName>
</protein>
<sequence length="61" mass="6755">MGHVNGRRDENLRKKATTAELGERGIATRPRGIFRWTTIRGDSAMSRSSGAVPAGRDQSKW</sequence>
<dbReference type="EMBL" id="LR746274">
    <property type="protein sequence ID" value="CAA7404880.1"/>
    <property type="molecule type" value="Genomic_DNA"/>
</dbReference>
<evidence type="ECO:0000313" key="2">
    <source>
        <dbReference type="EMBL" id="CAA7404880.1"/>
    </source>
</evidence>
<organism evidence="2 3">
    <name type="scientific">Spirodela intermedia</name>
    <name type="common">Intermediate duckweed</name>
    <dbReference type="NCBI Taxonomy" id="51605"/>
    <lineage>
        <taxon>Eukaryota</taxon>
        <taxon>Viridiplantae</taxon>
        <taxon>Streptophyta</taxon>
        <taxon>Embryophyta</taxon>
        <taxon>Tracheophyta</taxon>
        <taxon>Spermatophyta</taxon>
        <taxon>Magnoliopsida</taxon>
        <taxon>Liliopsida</taxon>
        <taxon>Araceae</taxon>
        <taxon>Lemnoideae</taxon>
        <taxon>Spirodela</taxon>
    </lineage>
</organism>